<dbReference type="InterPro" id="IPR043458">
    <property type="entry name" value="GPR158/179"/>
</dbReference>
<dbReference type="GO" id="GO:0004930">
    <property type="term" value="F:G protein-coupled receptor activity"/>
    <property type="evidence" value="ECO:0007669"/>
    <property type="project" value="UniProtKB-KW"/>
</dbReference>
<sequence length="419" mass="48651">MNQPYPLTKEQVRLLLLYDFRIKKKAANSIADINTAFGPDTVSKSTAYDWYSRFQKGNESLEDQPRTGRPSEFDNSALQEALEANNRQTSRELADLLGVSHTTILHHLAELGKKAKLGCWIVDPTEVFAEFRLADKPLTEDQIMGEVLSLLLGDTRIWGAGVYWDRDTFPNKTLFAPYAYKTQLNTRKFNIDDMARLNSTKEVYTNKKWFKDLKARWATNLESLEEFFVKIHIRSNSSGQYVRKYERYPMSFRAPKLEHGWWSTPFFDCDGFHQQWVVMYAAPFFGWDSLRNKLKFMGAVTVAMDIWQMDIDQCPDNYWVPNVFKDSHKCDRKTSYCVPILGRGFDTGSYKCECLQGFEYPYENLITYYDGQLVESEYENIVKDKPSRYDTLKCRLAGASTIGLNWLLLPLLLTLLLQP</sequence>
<protein>
    <recommendedName>
        <fullName evidence="13">HTH_48 domain-containing protein</fullName>
    </recommendedName>
</protein>
<reference evidence="11" key="1">
    <citation type="submission" date="2020-11" db="EMBL/GenBank/DDBJ databases">
        <authorList>
            <person name="Tran Van P."/>
        </authorList>
    </citation>
    <scope>NUCLEOTIDE SEQUENCE</scope>
</reference>
<proteinExistence type="inferred from homology"/>
<dbReference type="Gene3D" id="1.10.10.10">
    <property type="entry name" value="Winged helix-like DNA-binding domain superfamily/Winged helix DNA-binding domain"/>
    <property type="match status" value="1"/>
</dbReference>
<dbReference type="InterPro" id="IPR036388">
    <property type="entry name" value="WH-like_DNA-bd_sf"/>
</dbReference>
<keyword evidence="12" id="KW-1185">Reference proteome</keyword>
<keyword evidence="6" id="KW-0675">Receptor</keyword>
<keyword evidence="5" id="KW-0297">G-protein coupled receptor</keyword>
<dbReference type="GO" id="GO:0005886">
    <property type="term" value="C:plasma membrane"/>
    <property type="evidence" value="ECO:0007669"/>
    <property type="project" value="UniProtKB-SubCell"/>
</dbReference>
<gene>
    <name evidence="11" type="ORF">DSTB1V02_LOCUS2436</name>
</gene>
<evidence type="ECO:0000256" key="2">
    <source>
        <dbReference type="ARBA" id="ARBA00007242"/>
    </source>
</evidence>
<evidence type="ECO:0008006" key="13">
    <source>
        <dbReference type="Google" id="ProtNLM"/>
    </source>
</evidence>
<evidence type="ECO:0000313" key="12">
    <source>
        <dbReference type="Proteomes" id="UP000677054"/>
    </source>
</evidence>
<dbReference type="Gene3D" id="3.30.450.20">
    <property type="entry name" value="PAS domain"/>
    <property type="match status" value="1"/>
</dbReference>
<evidence type="ECO:0000256" key="6">
    <source>
        <dbReference type="ARBA" id="ARBA00023170"/>
    </source>
</evidence>
<organism evidence="11">
    <name type="scientific">Darwinula stevensoni</name>
    <dbReference type="NCBI Taxonomy" id="69355"/>
    <lineage>
        <taxon>Eukaryota</taxon>
        <taxon>Metazoa</taxon>
        <taxon>Ecdysozoa</taxon>
        <taxon>Arthropoda</taxon>
        <taxon>Crustacea</taxon>
        <taxon>Oligostraca</taxon>
        <taxon>Ostracoda</taxon>
        <taxon>Podocopa</taxon>
        <taxon>Podocopida</taxon>
        <taxon>Darwinulocopina</taxon>
        <taxon>Darwinuloidea</taxon>
        <taxon>Darwinulidae</taxon>
        <taxon>Darwinula</taxon>
    </lineage>
</organism>
<feature type="domain" description="Mos1 transposase HTH" evidence="9">
    <location>
        <begin position="9"/>
        <end position="58"/>
    </location>
</feature>
<dbReference type="Proteomes" id="UP000677054">
    <property type="component" value="Unassembled WGS sequence"/>
</dbReference>
<dbReference type="PANTHER" id="PTHR32546:SF26">
    <property type="entry name" value="SMOG, ISOFORM D"/>
    <property type="match status" value="1"/>
</dbReference>
<keyword evidence="7" id="KW-0325">Glycoprotein</keyword>
<name>A0A7R8X2F8_9CRUS</name>
<comment type="similarity">
    <text evidence="2">Belongs to the G-protein coupled receptor 3 family.</text>
</comment>
<evidence type="ECO:0000256" key="3">
    <source>
        <dbReference type="ARBA" id="ARBA00022475"/>
    </source>
</evidence>
<keyword evidence="4" id="KW-0732">Signal</keyword>
<dbReference type="OrthoDB" id="9970547at2759"/>
<evidence type="ECO:0000256" key="8">
    <source>
        <dbReference type="ARBA" id="ARBA00023224"/>
    </source>
</evidence>
<dbReference type="Pfam" id="PF17906">
    <property type="entry name" value="HTH_48"/>
    <property type="match status" value="1"/>
</dbReference>
<dbReference type="AlphaFoldDB" id="A0A7R8X2F8"/>
<keyword evidence="8" id="KW-0807">Transducer</keyword>
<evidence type="ECO:0000256" key="7">
    <source>
        <dbReference type="ARBA" id="ARBA00023180"/>
    </source>
</evidence>
<dbReference type="InterPro" id="IPR041426">
    <property type="entry name" value="Mos1_HTH"/>
</dbReference>
<keyword evidence="3" id="KW-1003">Cell membrane</keyword>
<evidence type="ECO:0000256" key="1">
    <source>
        <dbReference type="ARBA" id="ARBA00004651"/>
    </source>
</evidence>
<evidence type="ECO:0000256" key="5">
    <source>
        <dbReference type="ARBA" id="ARBA00023040"/>
    </source>
</evidence>
<keyword evidence="3" id="KW-0472">Membrane</keyword>
<evidence type="ECO:0000259" key="10">
    <source>
        <dbReference type="Pfam" id="PF22572"/>
    </source>
</evidence>
<evidence type="ECO:0000256" key="4">
    <source>
        <dbReference type="ARBA" id="ARBA00022729"/>
    </source>
</evidence>
<dbReference type="EMBL" id="LR899790">
    <property type="protein sequence ID" value="CAD7242470.1"/>
    <property type="molecule type" value="Genomic_DNA"/>
</dbReference>
<dbReference type="Pfam" id="PF22572">
    <property type="entry name" value="GPR158_179_EC"/>
    <property type="match status" value="1"/>
</dbReference>
<comment type="subcellular location">
    <subcellularLocation>
        <location evidence="1">Cell membrane</location>
        <topology evidence="1">Multi-pass membrane protein</topology>
    </subcellularLocation>
</comment>
<accession>A0A7R8X2F8</accession>
<dbReference type="EMBL" id="CAJPEV010000273">
    <property type="protein sequence ID" value="CAG0883266.1"/>
    <property type="molecule type" value="Genomic_DNA"/>
</dbReference>
<evidence type="ECO:0000313" key="11">
    <source>
        <dbReference type="EMBL" id="CAD7242470.1"/>
    </source>
</evidence>
<dbReference type="Gene3D" id="1.10.10.1450">
    <property type="match status" value="1"/>
</dbReference>
<dbReference type="PANTHER" id="PTHR32546">
    <property type="entry name" value="G-PROTEIN COUPLED RECEPTOR 158-RELATED"/>
    <property type="match status" value="1"/>
</dbReference>
<evidence type="ECO:0000259" key="9">
    <source>
        <dbReference type="Pfam" id="PF17906"/>
    </source>
</evidence>
<dbReference type="InterPro" id="IPR054714">
    <property type="entry name" value="GPR158_179_extracellular"/>
</dbReference>
<feature type="domain" description="GPR158/179 extracellular" evidence="10">
    <location>
        <begin position="262"/>
        <end position="358"/>
    </location>
</feature>